<dbReference type="STRING" id="870242.cpu_20610"/>
<dbReference type="InterPro" id="IPR027417">
    <property type="entry name" value="P-loop_NTPase"/>
</dbReference>
<evidence type="ECO:0000256" key="3">
    <source>
        <dbReference type="ARBA" id="ARBA00022448"/>
    </source>
</evidence>
<evidence type="ECO:0000256" key="2">
    <source>
        <dbReference type="ARBA" id="ARBA00005417"/>
    </source>
</evidence>
<dbReference type="PANTHER" id="PTHR42711">
    <property type="entry name" value="ABC TRANSPORTER ATP-BINDING PROTEIN"/>
    <property type="match status" value="1"/>
</dbReference>
<reference evidence="11" key="1">
    <citation type="submission" date="2016-12" db="EMBL/GenBank/DDBJ databases">
        <title>Draft Genome Sequences od Carboxydothermus pertinax and islandicus, Hydrogenogenic Carboxydotrophic Bacteria.</title>
        <authorList>
            <person name="Fukuyama Y."/>
            <person name="Ohmae K."/>
            <person name="Yoneda Y."/>
            <person name="Yoshida T."/>
            <person name="Sako Y."/>
        </authorList>
    </citation>
    <scope>NUCLEOTIDE SEQUENCE [LARGE SCALE GENOMIC DNA]</scope>
    <source>
        <strain evidence="11">Ug1</strain>
    </source>
</reference>
<dbReference type="RefSeq" id="WP_075859951.1">
    <property type="nucleotide sequence ID" value="NZ_BDJK01000055.1"/>
</dbReference>
<name>A0A1L8CXE8_9THEO</name>
<dbReference type="GO" id="GO:0005524">
    <property type="term" value="F:ATP binding"/>
    <property type="evidence" value="ECO:0007669"/>
    <property type="project" value="UniProtKB-KW"/>
</dbReference>
<gene>
    <name evidence="10" type="ORF">cpu_20610</name>
</gene>
<proteinExistence type="inferred from homology"/>
<evidence type="ECO:0000256" key="7">
    <source>
        <dbReference type="ARBA" id="ARBA00022967"/>
    </source>
</evidence>
<keyword evidence="7" id="KW-1278">Translocase</keyword>
<dbReference type="SUPFAM" id="SSF52540">
    <property type="entry name" value="P-loop containing nucleoside triphosphate hydrolases"/>
    <property type="match status" value="1"/>
</dbReference>
<dbReference type="GO" id="GO:0016887">
    <property type="term" value="F:ATP hydrolysis activity"/>
    <property type="evidence" value="ECO:0007669"/>
    <property type="project" value="InterPro"/>
</dbReference>
<dbReference type="Gene3D" id="3.40.50.300">
    <property type="entry name" value="P-loop containing nucleotide triphosphate hydrolases"/>
    <property type="match status" value="1"/>
</dbReference>
<comment type="subcellular location">
    <subcellularLocation>
        <location evidence="1">Cell membrane</location>
    </subcellularLocation>
</comment>
<feature type="domain" description="ABC transporter" evidence="9">
    <location>
        <begin position="9"/>
        <end position="234"/>
    </location>
</feature>
<dbReference type="InterPro" id="IPR017871">
    <property type="entry name" value="ABC_transporter-like_CS"/>
</dbReference>
<evidence type="ECO:0000256" key="1">
    <source>
        <dbReference type="ARBA" id="ARBA00004236"/>
    </source>
</evidence>
<dbReference type="Pfam" id="PF00005">
    <property type="entry name" value="ABC_tran"/>
    <property type="match status" value="1"/>
</dbReference>
<dbReference type="InterPro" id="IPR050763">
    <property type="entry name" value="ABC_transporter_ATP-binding"/>
</dbReference>
<dbReference type="AlphaFoldDB" id="A0A1L8CXE8"/>
<comment type="caution">
    <text evidence="10">The sequence shown here is derived from an EMBL/GenBank/DDBJ whole genome shotgun (WGS) entry which is preliminary data.</text>
</comment>
<evidence type="ECO:0000313" key="11">
    <source>
        <dbReference type="Proteomes" id="UP000187485"/>
    </source>
</evidence>
<dbReference type="CDD" id="cd03230">
    <property type="entry name" value="ABC_DR_subfamily_A"/>
    <property type="match status" value="1"/>
</dbReference>
<dbReference type="GO" id="GO:0005886">
    <property type="term" value="C:plasma membrane"/>
    <property type="evidence" value="ECO:0007669"/>
    <property type="project" value="UniProtKB-SubCell"/>
</dbReference>
<comment type="similarity">
    <text evidence="2">Belongs to the ABC transporter superfamily.</text>
</comment>
<keyword evidence="3" id="KW-0813">Transport</keyword>
<organism evidence="10 11">
    <name type="scientific">Carboxydothermus pertinax</name>
    <dbReference type="NCBI Taxonomy" id="870242"/>
    <lineage>
        <taxon>Bacteria</taxon>
        <taxon>Bacillati</taxon>
        <taxon>Bacillota</taxon>
        <taxon>Clostridia</taxon>
        <taxon>Thermoanaerobacterales</taxon>
        <taxon>Thermoanaerobacteraceae</taxon>
        <taxon>Carboxydothermus</taxon>
    </lineage>
</organism>
<evidence type="ECO:0000256" key="5">
    <source>
        <dbReference type="ARBA" id="ARBA00022741"/>
    </source>
</evidence>
<evidence type="ECO:0000256" key="8">
    <source>
        <dbReference type="ARBA" id="ARBA00023136"/>
    </source>
</evidence>
<keyword evidence="8" id="KW-0472">Membrane</keyword>
<dbReference type="PANTHER" id="PTHR42711:SF5">
    <property type="entry name" value="ABC TRANSPORTER ATP-BINDING PROTEIN NATA"/>
    <property type="match status" value="1"/>
</dbReference>
<evidence type="ECO:0000256" key="4">
    <source>
        <dbReference type="ARBA" id="ARBA00022475"/>
    </source>
</evidence>
<protein>
    <submittedName>
        <fullName evidence="10">ABC transporter</fullName>
    </submittedName>
</protein>
<dbReference type="SMART" id="SM00382">
    <property type="entry name" value="AAA"/>
    <property type="match status" value="1"/>
</dbReference>
<dbReference type="InterPro" id="IPR003593">
    <property type="entry name" value="AAA+_ATPase"/>
</dbReference>
<sequence length="309" mass="34044">MKNSNQLVIEVNNLSKSYGQVKAVNGISFQVQAGEVFGMLGPNGAGKTTTMEILIGLRSRDGGEVKVLGIDPETEPNRLKNQIGVQLQNVFLFERLKVYEIIELFASFYPRPLPVEEAITLVGLYEKRNALLKELSGGQLQRVSVAMALVSNGKIIFLDEPTTGLDPQSRRQLWDVILSLKNAGKTVFLTTHFMDEAQKLCDRVAIVDHGQIIALGSPQELIEGNFQETALELARTAFTERKSLADVPGVKRVQVSEDSVTLYSTDIALTISELMVLASKAGVSLDNIRIRQATLEDVFLKLTGRSIRE</sequence>
<dbReference type="EMBL" id="BDJK01000055">
    <property type="protein sequence ID" value="GAV23551.1"/>
    <property type="molecule type" value="Genomic_DNA"/>
</dbReference>
<keyword evidence="6" id="KW-0067">ATP-binding</keyword>
<keyword evidence="11" id="KW-1185">Reference proteome</keyword>
<evidence type="ECO:0000313" key="10">
    <source>
        <dbReference type="EMBL" id="GAV23551.1"/>
    </source>
</evidence>
<dbReference type="InterPro" id="IPR003439">
    <property type="entry name" value="ABC_transporter-like_ATP-bd"/>
</dbReference>
<keyword evidence="5" id="KW-0547">Nucleotide-binding</keyword>
<dbReference type="PROSITE" id="PS50893">
    <property type="entry name" value="ABC_TRANSPORTER_2"/>
    <property type="match status" value="1"/>
</dbReference>
<dbReference type="PROSITE" id="PS00211">
    <property type="entry name" value="ABC_TRANSPORTER_1"/>
    <property type="match status" value="1"/>
</dbReference>
<dbReference type="Proteomes" id="UP000187485">
    <property type="component" value="Unassembled WGS sequence"/>
</dbReference>
<evidence type="ECO:0000256" key="6">
    <source>
        <dbReference type="ARBA" id="ARBA00022840"/>
    </source>
</evidence>
<evidence type="ECO:0000259" key="9">
    <source>
        <dbReference type="PROSITE" id="PS50893"/>
    </source>
</evidence>
<dbReference type="FunFam" id="3.40.50.300:FF:000589">
    <property type="entry name" value="ABC transporter, ATP-binding subunit"/>
    <property type="match status" value="1"/>
</dbReference>
<keyword evidence="4" id="KW-1003">Cell membrane</keyword>
<accession>A0A1L8CXE8</accession>